<accession>A0AAD7ZMS2</accession>
<protein>
    <submittedName>
        <fullName evidence="1">Uncharacterized protein</fullName>
    </submittedName>
</protein>
<organism evidence="1 2">
    <name type="scientific">Diploptera punctata</name>
    <name type="common">Pacific beetle cockroach</name>
    <dbReference type="NCBI Taxonomy" id="6984"/>
    <lineage>
        <taxon>Eukaryota</taxon>
        <taxon>Metazoa</taxon>
        <taxon>Ecdysozoa</taxon>
        <taxon>Arthropoda</taxon>
        <taxon>Hexapoda</taxon>
        <taxon>Insecta</taxon>
        <taxon>Pterygota</taxon>
        <taxon>Neoptera</taxon>
        <taxon>Polyneoptera</taxon>
        <taxon>Dictyoptera</taxon>
        <taxon>Blattodea</taxon>
        <taxon>Blaberoidea</taxon>
        <taxon>Blaberidae</taxon>
        <taxon>Diplopterinae</taxon>
        <taxon>Diploptera</taxon>
    </lineage>
</organism>
<dbReference type="Proteomes" id="UP001233999">
    <property type="component" value="Unassembled WGS sequence"/>
</dbReference>
<dbReference type="AlphaFoldDB" id="A0AAD7ZMS2"/>
<feature type="non-terminal residue" evidence="1">
    <location>
        <position position="1"/>
    </location>
</feature>
<evidence type="ECO:0000313" key="2">
    <source>
        <dbReference type="Proteomes" id="UP001233999"/>
    </source>
</evidence>
<name>A0AAD7ZMS2_DIPPU</name>
<gene>
    <name evidence="1" type="ORF">L9F63_022400</name>
</gene>
<dbReference type="EMBL" id="JASPKZ010007634">
    <property type="protein sequence ID" value="KAJ9583267.1"/>
    <property type="molecule type" value="Genomic_DNA"/>
</dbReference>
<proteinExistence type="predicted"/>
<evidence type="ECO:0000313" key="1">
    <source>
        <dbReference type="EMBL" id="KAJ9583267.1"/>
    </source>
</evidence>
<sequence>QFTIVRQVETSADIRAAHLCVSTIHDLVTKFETTGSVQNKKHAKAYARVRSRT</sequence>
<keyword evidence="2" id="KW-1185">Reference proteome</keyword>
<feature type="non-terminal residue" evidence="1">
    <location>
        <position position="53"/>
    </location>
</feature>
<reference evidence="1" key="2">
    <citation type="submission" date="2023-05" db="EMBL/GenBank/DDBJ databases">
        <authorList>
            <person name="Fouks B."/>
        </authorList>
    </citation>
    <scope>NUCLEOTIDE SEQUENCE</scope>
    <source>
        <strain evidence="1">Stay&amp;Tobe</strain>
        <tissue evidence="1">Testes</tissue>
    </source>
</reference>
<comment type="caution">
    <text evidence="1">The sequence shown here is derived from an EMBL/GenBank/DDBJ whole genome shotgun (WGS) entry which is preliminary data.</text>
</comment>
<reference evidence="1" key="1">
    <citation type="journal article" date="2023" name="IScience">
        <title>Live-bearing cockroach genome reveals convergent evolutionary mechanisms linked to viviparity in insects and beyond.</title>
        <authorList>
            <person name="Fouks B."/>
            <person name="Harrison M.C."/>
            <person name="Mikhailova A.A."/>
            <person name="Marchal E."/>
            <person name="English S."/>
            <person name="Carruthers M."/>
            <person name="Jennings E.C."/>
            <person name="Chiamaka E.L."/>
            <person name="Frigard R.A."/>
            <person name="Pippel M."/>
            <person name="Attardo G.M."/>
            <person name="Benoit J.B."/>
            <person name="Bornberg-Bauer E."/>
            <person name="Tobe S.S."/>
        </authorList>
    </citation>
    <scope>NUCLEOTIDE SEQUENCE</scope>
    <source>
        <strain evidence="1">Stay&amp;Tobe</strain>
    </source>
</reference>